<name>A0A4D7JD92_9BACT</name>
<keyword evidence="1" id="KW-0175">Coiled coil</keyword>
<evidence type="ECO:0000313" key="3">
    <source>
        <dbReference type="Proteomes" id="UP000298616"/>
    </source>
</evidence>
<dbReference type="Proteomes" id="UP000298616">
    <property type="component" value="Chromosome"/>
</dbReference>
<dbReference type="KEGG" id="fpf:DCC35_02095"/>
<dbReference type="EMBL" id="CP028923">
    <property type="protein sequence ID" value="QCK13631.1"/>
    <property type="molecule type" value="Genomic_DNA"/>
</dbReference>
<organism evidence="2 3">
    <name type="scientific">Mangrovivirga cuniculi</name>
    <dbReference type="NCBI Taxonomy" id="2715131"/>
    <lineage>
        <taxon>Bacteria</taxon>
        <taxon>Pseudomonadati</taxon>
        <taxon>Bacteroidota</taxon>
        <taxon>Cytophagia</taxon>
        <taxon>Cytophagales</taxon>
        <taxon>Mangrovivirgaceae</taxon>
        <taxon>Mangrovivirga</taxon>
    </lineage>
</organism>
<protein>
    <submittedName>
        <fullName evidence="2">Uncharacterized protein</fullName>
    </submittedName>
</protein>
<gene>
    <name evidence="2" type="ORF">DCC35_02095</name>
</gene>
<dbReference type="AlphaFoldDB" id="A0A4D7JD92"/>
<sequence>MNNFFGKKVFLIAWFVFQTLVVFAQNTNENLLSFPQSTYTIEEGDTLILPVNASVSSDSVEIGLRGTARKFSYIQNDTLFIAPDYSTVNRLDSLTDFQSVVFIRKGDEILSEETLWFRVKHKNRKPRTSTINKFYVQYGVENKYQIDKQAFSDPDGDPVVFFADPARLPQGLKVSQSGEVTWKPSRYQFNKLRRTPYELQFYVEDQPYKARSEGRLIIETTQIDLPPQISMVPQTDIIEIYENSTVNIKFFLSDPNGDDDISGFYFVSDKAEIDDSALRKNTESQYEMIWTPDYDFVSEEEKIDSAKLTFFAMDKSGKKDQKNVTILVKHAENLAKKDKIFYEQYINVLSEVYILSEQLEDKEKELEKNYKRARKGKKNRSILNATLGATTGLSPIFLEGDASKMVSGVGGTTVVTINTLEATEVIGRSAQDLMEKRNIAAELKIEVITKADAFARKYAFKEARRTQEFQNDYQKLMLVLADKRLVRLELDPSYTVNHKITENKLKKKFNGFQADSFDED</sequence>
<keyword evidence="3" id="KW-1185">Reference proteome</keyword>
<evidence type="ECO:0000256" key="1">
    <source>
        <dbReference type="SAM" id="Coils"/>
    </source>
</evidence>
<accession>A0A4D7JD92</accession>
<feature type="coiled-coil region" evidence="1">
    <location>
        <begin position="349"/>
        <end position="376"/>
    </location>
</feature>
<evidence type="ECO:0000313" key="2">
    <source>
        <dbReference type="EMBL" id="QCK13631.1"/>
    </source>
</evidence>
<reference evidence="2 3" key="1">
    <citation type="submission" date="2018-04" db="EMBL/GenBank/DDBJ databases">
        <title>Complete genome uncultured novel isolate.</title>
        <authorList>
            <person name="Merlino G."/>
        </authorList>
    </citation>
    <scope>NUCLEOTIDE SEQUENCE [LARGE SCALE GENOMIC DNA]</scope>
    <source>
        <strain evidence="3">R1DC9</strain>
    </source>
</reference>
<dbReference type="OrthoDB" id="844454at2"/>
<dbReference type="RefSeq" id="WP_137089228.1">
    <property type="nucleotide sequence ID" value="NZ_CP028923.1"/>
</dbReference>
<proteinExistence type="predicted"/>